<dbReference type="Proteomes" id="UP000189800">
    <property type="component" value="Unassembled WGS sequence"/>
</dbReference>
<evidence type="ECO:0000313" key="2">
    <source>
        <dbReference type="EMBL" id="OOS25076.1"/>
    </source>
</evidence>
<organism evidence="2 3">
    <name type="scientific">Moraxella pluranimalium</name>
    <dbReference type="NCBI Taxonomy" id="470453"/>
    <lineage>
        <taxon>Bacteria</taxon>
        <taxon>Pseudomonadati</taxon>
        <taxon>Pseudomonadota</taxon>
        <taxon>Gammaproteobacteria</taxon>
        <taxon>Moraxellales</taxon>
        <taxon>Moraxellaceae</taxon>
        <taxon>Moraxella</taxon>
    </lineage>
</organism>
<feature type="transmembrane region" description="Helical" evidence="1">
    <location>
        <begin position="71"/>
        <end position="93"/>
    </location>
</feature>
<comment type="caution">
    <text evidence="2">The sequence shown here is derived from an EMBL/GenBank/DDBJ whole genome shotgun (WGS) entry which is preliminary data.</text>
</comment>
<feature type="transmembrane region" description="Helical" evidence="1">
    <location>
        <begin position="34"/>
        <end position="51"/>
    </location>
</feature>
<reference evidence="2 3" key="1">
    <citation type="submission" date="2017-02" db="EMBL/GenBank/DDBJ databases">
        <title>Draft genome sequence of Moraxella pluranimalium CCUG 54913T type strain.</title>
        <authorList>
            <person name="Salva-Serra F."/>
            <person name="Engstrom-Jakobsson H."/>
            <person name="Thorell K."/>
            <person name="Jaen-Luchoro D."/>
            <person name="Gonzales-Siles L."/>
            <person name="Karlsson R."/>
            <person name="Yazdan S."/>
            <person name="Boulund F."/>
            <person name="Johnning A."/>
            <person name="Engstrand L."/>
            <person name="Kristiansson E."/>
            <person name="Moore E."/>
        </authorList>
    </citation>
    <scope>NUCLEOTIDE SEQUENCE [LARGE SCALE GENOMIC DNA]</scope>
    <source>
        <strain evidence="2 3">CCUG 54913</strain>
    </source>
</reference>
<protein>
    <submittedName>
        <fullName evidence="2">Uncharacterized protein</fullName>
    </submittedName>
</protein>
<dbReference type="AlphaFoldDB" id="A0A1T0CRV0"/>
<gene>
    <name evidence="2" type="ORF">B0680_02955</name>
</gene>
<accession>A0A1T0CRV0</accession>
<keyword evidence="1" id="KW-0812">Transmembrane</keyword>
<proteinExistence type="predicted"/>
<keyword evidence="3" id="KW-1185">Reference proteome</keyword>
<dbReference type="OrthoDB" id="6648362at2"/>
<dbReference type="RefSeq" id="WP_078253563.1">
    <property type="nucleotide sequence ID" value="NZ_MUYU01000007.1"/>
</dbReference>
<feature type="transmembrane region" description="Helical" evidence="1">
    <location>
        <begin position="6"/>
        <end position="22"/>
    </location>
</feature>
<name>A0A1T0CRV0_9GAMM</name>
<evidence type="ECO:0000313" key="3">
    <source>
        <dbReference type="Proteomes" id="UP000189800"/>
    </source>
</evidence>
<evidence type="ECO:0000256" key="1">
    <source>
        <dbReference type="SAM" id="Phobius"/>
    </source>
</evidence>
<keyword evidence="1" id="KW-0472">Membrane</keyword>
<sequence>MLIYAVSTLLFVLVFVCGYLIIRTRPTWAEKSSVTLSTLGFVCQIGINWVFCGNGRIYNPYALSVSTEKSMILFLFLCLVSIFCYSALLMVFYKAYEFYHE</sequence>
<dbReference type="EMBL" id="MUYU01000007">
    <property type="protein sequence ID" value="OOS25076.1"/>
    <property type="molecule type" value="Genomic_DNA"/>
</dbReference>
<keyword evidence="1" id="KW-1133">Transmembrane helix</keyword>